<protein>
    <recommendedName>
        <fullName evidence="4">DUF4283 domain-containing protein</fullName>
    </recommendedName>
</protein>
<keyword evidence="3" id="KW-1185">Reference proteome</keyword>
<name>A0ABU6SSD1_9FABA</name>
<organism evidence="2 3">
    <name type="scientific">Stylosanthes scabra</name>
    <dbReference type="NCBI Taxonomy" id="79078"/>
    <lineage>
        <taxon>Eukaryota</taxon>
        <taxon>Viridiplantae</taxon>
        <taxon>Streptophyta</taxon>
        <taxon>Embryophyta</taxon>
        <taxon>Tracheophyta</taxon>
        <taxon>Spermatophyta</taxon>
        <taxon>Magnoliopsida</taxon>
        <taxon>eudicotyledons</taxon>
        <taxon>Gunneridae</taxon>
        <taxon>Pentapetalae</taxon>
        <taxon>rosids</taxon>
        <taxon>fabids</taxon>
        <taxon>Fabales</taxon>
        <taxon>Fabaceae</taxon>
        <taxon>Papilionoideae</taxon>
        <taxon>50 kb inversion clade</taxon>
        <taxon>dalbergioids sensu lato</taxon>
        <taxon>Dalbergieae</taxon>
        <taxon>Pterocarpus clade</taxon>
        <taxon>Stylosanthes</taxon>
    </lineage>
</organism>
<sequence length="483" mass="54890">MEYVMRMEQAWRMVIRKCRHWETRKSIWMVAVVWRRCGTGSLIEDLHIQFLEVRRWTKGETDRSRKFWLEITGLPIHGWSEANMRKIGEVWGRVLGIEMEEGGHYSSFRVLVVANSSPRIRTFATVVIENENFIIFVNEEGGPGIEYGANMERKALSNGAGETTNANRRCDNMINSVGDVAIRPVPIMSGEGSKAAEDEESKVGETEHAITGRDEDSNNWAGVNGPIVGIEATNTSSSPTKTRTLDDDRRTGDVLLEWEEVLYQKPNDMVDGPHEEDTLRDVVETTPCLPNGPVDDLLIQNLDRANEEGIESNSLDVSIPPGFERNALQVLASCEERAPEKRERKKKKHNGSRHSNPMSLKLKDRIKERARKQKETSKKKKSTQTRIREEEEIRFWQSSEDEIENTEEAADDAWWVGTKVGIGTDCKDRARKHLRSKAEEVALAEGAKSQKRRKGRNKEHKELMAVADSYASGKNNFSNLSNR</sequence>
<evidence type="ECO:0000256" key="1">
    <source>
        <dbReference type="SAM" id="MobiDB-lite"/>
    </source>
</evidence>
<proteinExistence type="predicted"/>
<reference evidence="2 3" key="1">
    <citation type="journal article" date="2023" name="Plants (Basel)">
        <title>Bridging the Gap: Combining Genomics and Transcriptomics Approaches to Understand Stylosanthes scabra, an Orphan Legume from the Brazilian Caatinga.</title>
        <authorList>
            <person name="Ferreira-Neto J.R.C."/>
            <person name="da Silva M.D."/>
            <person name="Binneck E."/>
            <person name="de Melo N.F."/>
            <person name="da Silva R.H."/>
            <person name="de Melo A.L.T.M."/>
            <person name="Pandolfi V."/>
            <person name="Bustamante F.O."/>
            <person name="Brasileiro-Vidal A.C."/>
            <person name="Benko-Iseppon A.M."/>
        </authorList>
    </citation>
    <scope>NUCLEOTIDE SEQUENCE [LARGE SCALE GENOMIC DNA]</scope>
    <source>
        <tissue evidence="2">Leaves</tissue>
    </source>
</reference>
<comment type="caution">
    <text evidence="2">The sequence shown here is derived from an EMBL/GenBank/DDBJ whole genome shotgun (WGS) entry which is preliminary data.</text>
</comment>
<evidence type="ECO:0008006" key="4">
    <source>
        <dbReference type="Google" id="ProtNLM"/>
    </source>
</evidence>
<feature type="compositionally biased region" description="Polar residues" evidence="1">
    <location>
        <begin position="472"/>
        <end position="483"/>
    </location>
</feature>
<feature type="compositionally biased region" description="Basic and acidic residues" evidence="1">
    <location>
        <begin position="201"/>
        <end position="216"/>
    </location>
</feature>
<accession>A0ABU6SSD1</accession>
<dbReference type="PANTHER" id="PTHR34427">
    <property type="entry name" value="DUF4283 DOMAIN PROTEIN"/>
    <property type="match status" value="1"/>
</dbReference>
<dbReference type="PANTHER" id="PTHR34427:SF5">
    <property type="entry name" value="DUF4283 DOMAIN-CONTAINING PROTEIN"/>
    <property type="match status" value="1"/>
</dbReference>
<feature type="compositionally biased region" description="Basic residues" evidence="1">
    <location>
        <begin position="368"/>
        <end position="383"/>
    </location>
</feature>
<feature type="region of interest" description="Disordered" evidence="1">
    <location>
        <begin position="440"/>
        <end position="483"/>
    </location>
</feature>
<feature type="region of interest" description="Disordered" evidence="1">
    <location>
        <begin position="191"/>
        <end position="221"/>
    </location>
</feature>
<dbReference type="Proteomes" id="UP001341840">
    <property type="component" value="Unassembled WGS sequence"/>
</dbReference>
<dbReference type="EMBL" id="JASCZI010061417">
    <property type="protein sequence ID" value="MED6138653.1"/>
    <property type="molecule type" value="Genomic_DNA"/>
</dbReference>
<feature type="region of interest" description="Disordered" evidence="1">
    <location>
        <begin position="334"/>
        <end position="388"/>
    </location>
</feature>
<evidence type="ECO:0000313" key="3">
    <source>
        <dbReference type="Proteomes" id="UP001341840"/>
    </source>
</evidence>
<feature type="compositionally biased region" description="Basic residues" evidence="1">
    <location>
        <begin position="343"/>
        <end position="352"/>
    </location>
</feature>
<feature type="compositionally biased region" description="Basic residues" evidence="1">
    <location>
        <begin position="449"/>
        <end position="458"/>
    </location>
</feature>
<gene>
    <name evidence="2" type="ORF">PIB30_076464</name>
</gene>
<evidence type="ECO:0000313" key="2">
    <source>
        <dbReference type="EMBL" id="MED6138653.1"/>
    </source>
</evidence>